<protein>
    <recommendedName>
        <fullName evidence="1">Heterokaryon incompatibility domain-containing protein</fullName>
    </recommendedName>
</protein>
<comment type="caution">
    <text evidence="2">The sequence shown here is derived from an EMBL/GenBank/DDBJ whole genome shotgun (WGS) entry which is preliminary data.</text>
</comment>
<organism evidence="2 3">
    <name type="scientific">Fusarium equiseti</name>
    <name type="common">Fusarium scirpi</name>
    <dbReference type="NCBI Taxonomy" id="61235"/>
    <lineage>
        <taxon>Eukaryota</taxon>
        <taxon>Fungi</taxon>
        <taxon>Dikarya</taxon>
        <taxon>Ascomycota</taxon>
        <taxon>Pezizomycotina</taxon>
        <taxon>Sordariomycetes</taxon>
        <taxon>Hypocreomycetidae</taxon>
        <taxon>Hypocreales</taxon>
        <taxon>Nectriaceae</taxon>
        <taxon>Fusarium</taxon>
        <taxon>Fusarium incarnatum-equiseti species complex</taxon>
    </lineage>
</organism>
<dbReference type="Proteomes" id="UP000693738">
    <property type="component" value="Unassembled WGS sequence"/>
</dbReference>
<feature type="domain" description="Heterokaryon incompatibility" evidence="1">
    <location>
        <begin position="169"/>
        <end position="331"/>
    </location>
</feature>
<dbReference type="Pfam" id="PF06985">
    <property type="entry name" value="HET"/>
    <property type="match status" value="1"/>
</dbReference>
<dbReference type="AlphaFoldDB" id="A0A8J2IVY1"/>
<gene>
    <name evidence="2" type="ORF">FEQUK3_LOCUS8950</name>
</gene>
<dbReference type="EMBL" id="CAJSTJ010000154">
    <property type="protein sequence ID" value="CAG7563236.1"/>
    <property type="molecule type" value="Genomic_DNA"/>
</dbReference>
<dbReference type="PANTHER" id="PTHR33112">
    <property type="entry name" value="DOMAIN PROTEIN, PUTATIVE-RELATED"/>
    <property type="match status" value="1"/>
</dbReference>
<dbReference type="PANTHER" id="PTHR33112:SF16">
    <property type="entry name" value="HETEROKARYON INCOMPATIBILITY DOMAIN-CONTAINING PROTEIN"/>
    <property type="match status" value="1"/>
</dbReference>
<sequence length="641" mass="72702">MQPLNIVWSTTPPPHNCVYENEGGLPVHIVKQNGESGCSKCLLIYLSSHLYGRSDFDGVLECNEATDGLVLAYEKSPLGFMQELGAVQLFYPAGTPRPTWGLIKPGRTSSKGRREQFQWLLSTWIKECDATHKRCTNNDSILPRRVLDVGDARHKHLALYVSSQQYAPYVALSHCWGKNPVLRTTKANVQDHQKAISLRSLPKNFQDAVVICRGIGIRYLWIDSLCIIQDDKSDWETQSAEMATIYNNAYLVLAASQASNSMNGFLDRKDETFSDTPQLDARNSLKIAKLRNPNGTTSHIYCRKRNSEPLHQHRFKVEEAPLNKRGWVLQENTLSRRIVHFTNSEILWECIECLKCECMEIEDDDLEENSRITAGMVRNAQLIRTKAYDAPEDLHKRWLHLISRYKGLILTHDSDRLPALSGLARLWQSRGAGEYLAGIWRDHIPESLLWIKEKNTQCKRWDGYMAPSWSPFSLGYIDGRTSVRRPAFIFDDFDSYKMTERMARVVDAQCSPVGNDPMGAVQGGFITLKCRMGTIRVEGNGRFHCADTLLVPYRGDSPLHPGIWGVVDWDGPAGSVFQRDVTLILLGYGDRNSYIRYVIAMVLMPSDTAPGTYKRIGLLSSPREDLRKFLESAEERAVKIV</sequence>
<accession>A0A8J2IVY1</accession>
<evidence type="ECO:0000313" key="3">
    <source>
        <dbReference type="Proteomes" id="UP000693738"/>
    </source>
</evidence>
<name>A0A8J2IVY1_FUSEQ</name>
<evidence type="ECO:0000313" key="2">
    <source>
        <dbReference type="EMBL" id="CAG7563236.1"/>
    </source>
</evidence>
<dbReference type="InterPro" id="IPR010730">
    <property type="entry name" value="HET"/>
</dbReference>
<evidence type="ECO:0000259" key="1">
    <source>
        <dbReference type="Pfam" id="PF06985"/>
    </source>
</evidence>
<reference evidence="2" key="1">
    <citation type="submission" date="2021-05" db="EMBL/GenBank/DDBJ databases">
        <authorList>
            <person name="Khan N."/>
        </authorList>
    </citation>
    <scope>NUCLEOTIDE SEQUENCE</scope>
</reference>
<proteinExistence type="predicted"/>